<dbReference type="SUPFAM" id="SSF51419">
    <property type="entry name" value="PLP-binding barrel"/>
    <property type="match status" value="1"/>
</dbReference>
<feature type="binding site" evidence="5">
    <location>
        <position position="383"/>
    </location>
    <ligand>
        <name>pyridoxal 5'-phosphate</name>
        <dbReference type="ChEBI" id="CHEBI:597326"/>
    </ligand>
</feature>
<evidence type="ECO:0000256" key="3">
    <source>
        <dbReference type="ARBA" id="ARBA00022898"/>
    </source>
</evidence>
<dbReference type="Pfam" id="PF02784">
    <property type="entry name" value="Orn_Arg_deC_N"/>
    <property type="match status" value="1"/>
</dbReference>
<feature type="modified residue" description="N6-(pyridoxal phosphate)lysine" evidence="5">
    <location>
        <position position="70"/>
    </location>
</feature>
<dbReference type="RefSeq" id="WP_014840635.1">
    <property type="nucleotide sequence ID" value="NC_018108.1"/>
</dbReference>
<comment type="pathway">
    <text evidence="5 7">Amino-acid biosynthesis; L-lysine biosynthesis via DAP pathway; L-lysine from DL-2,6-diaminopimelate: step 1/1.</text>
</comment>
<evidence type="ECO:0000256" key="1">
    <source>
        <dbReference type="ARBA" id="ARBA00001933"/>
    </source>
</evidence>
<dbReference type="InterPro" id="IPR009006">
    <property type="entry name" value="Ala_racemase/Decarboxylase_C"/>
</dbReference>
<comment type="function">
    <text evidence="5">Specifically catalyzes the decarboxylation of meso-diaminopimelate (meso-DAP) to L-lysine.</text>
</comment>
<feature type="binding site" evidence="5">
    <location>
        <position position="329"/>
    </location>
    <ligand>
        <name>substrate</name>
    </ligand>
</feature>
<dbReference type="PANTHER" id="PTHR43727">
    <property type="entry name" value="DIAMINOPIMELATE DECARBOXYLASE"/>
    <property type="match status" value="1"/>
</dbReference>
<dbReference type="SUPFAM" id="SSF50621">
    <property type="entry name" value="Alanine racemase C-terminal domain-like"/>
    <property type="match status" value="1"/>
</dbReference>
<dbReference type="HAMAP" id="MF_02120">
    <property type="entry name" value="LysA"/>
    <property type="match status" value="1"/>
</dbReference>
<comment type="similarity">
    <text evidence="5">Belongs to the Orn/Lys/Arg decarboxylase class-II family. LysA subfamily.</text>
</comment>
<dbReference type="InterPro" id="IPR022657">
    <property type="entry name" value="De-COase2_CS"/>
</dbReference>
<comment type="cofactor">
    <cofactor evidence="1 5 7">
        <name>pyridoxal 5'-phosphate</name>
        <dbReference type="ChEBI" id="CHEBI:597326"/>
    </cofactor>
</comment>
<feature type="domain" description="Orn/DAP/Arg decarboxylase 2 N-terminal" evidence="8">
    <location>
        <begin position="47"/>
        <end position="292"/>
    </location>
</feature>
<dbReference type="PRINTS" id="PR01181">
    <property type="entry name" value="DAPDCRBXLASE"/>
</dbReference>
<feature type="binding site" evidence="5">
    <location>
        <begin position="286"/>
        <end position="289"/>
    </location>
    <ligand>
        <name>pyridoxal 5'-phosphate</name>
        <dbReference type="ChEBI" id="CHEBI:597326"/>
    </ligand>
</feature>
<evidence type="ECO:0000256" key="6">
    <source>
        <dbReference type="NCBIfam" id="TIGR01048"/>
    </source>
</evidence>
<feature type="binding site" evidence="5">
    <location>
        <position position="249"/>
    </location>
    <ligand>
        <name>pyridoxal 5'-phosphate</name>
        <dbReference type="ChEBI" id="CHEBI:597326"/>
    </ligand>
</feature>
<evidence type="ECO:0000313" key="9">
    <source>
        <dbReference type="EMBL" id="AFN36539.1"/>
    </source>
</evidence>
<sequence length="430" mass="47496">MLFKPVSSPFIAYKNDKLYIESLSVKEIQNRLSTESPFVLYSKKAIESAWDGYKNILGKYPNSLICYAVKANSNLSLLKLFVSLGAGFDIVSGGELKRCLEVGADTNKIIFSGVGKQSWEIKLALESGIKCFNVESEFELENIATIARELGLKARISLRVNPDIDARTHPYISTGLKENKFGIDFSRALDVYLYAASIDALEIVGIDCHIGSQILEIEPYLDAADRVIELIKQIRSHGIYLSHLDIGGGVGIRYSNENPIDIVCLRASIDAKLRSAGLEHMLVIMEPGRSLVGNSAILVAQVLGIKKTDYKNFAIINAGMNDLIRPSLYEAYHGVLPVQIRKGEATKYDIVGPICETGDWLAKDRKLVLQAGDLIAIESVGAYGTSMASNYNSRPFLAEYLVDDAELCMIRKAQGLEDIWRLEAELISRC</sequence>
<dbReference type="Gene3D" id="2.40.37.10">
    <property type="entry name" value="Lyase, Ornithine Decarboxylase, Chain A, domain 1"/>
    <property type="match status" value="1"/>
</dbReference>
<dbReference type="Gene3D" id="3.20.20.10">
    <property type="entry name" value="Alanine racemase"/>
    <property type="match status" value="1"/>
</dbReference>
<keyword evidence="3 5" id="KW-0663">Pyridoxal phosphate</keyword>
<evidence type="ECO:0000256" key="7">
    <source>
        <dbReference type="RuleBase" id="RU003738"/>
    </source>
</evidence>
<dbReference type="InterPro" id="IPR029066">
    <property type="entry name" value="PLP-binding_barrel"/>
</dbReference>
<dbReference type="Proteomes" id="UP000003121">
    <property type="component" value="Chromosome"/>
</dbReference>
<accession>A0ABM5NCI3</accession>
<keyword evidence="5" id="KW-0028">Amino-acid biosynthesis</keyword>
<dbReference type="InterPro" id="IPR002986">
    <property type="entry name" value="DAP_deCOOHase_LysA"/>
</dbReference>
<feature type="binding site" evidence="5">
    <location>
        <position position="289"/>
    </location>
    <ligand>
        <name>substrate</name>
    </ligand>
</feature>
<dbReference type="InterPro" id="IPR000183">
    <property type="entry name" value="Orn/DAP/Arg_de-COase"/>
</dbReference>
<evidence type="ECO:0000313" key="10">
    <source>
        <dbReference type="Proteomes" id="UP000003121"/>
    </source>
</evidence>
<keyword evidence="2 5" id="KW-0210">Decarboxylase</keyword>
<dbReference type="EC" id="4.1.1.20" evidence="5 6"/>
<reference evidence="9 10" key="1">
    <citation type="journal article" date="2012" name="Vet. Microbiol.">
        <title>Comparative genomic analyses of the Taylorellae.</title>
        <authorList>
            <person name="Hauser H."/>
            <person name="Richter D.C."/>
            <person name="van Tonder A."/>
            <person name="Clark L."/>
            <person name="Preston A."/>
        </authorList>
    </citation>
    <scope>NUCLEOTIDE SEQUENCE [LARGE SCALE GENOMIC DNA]</scope>
    <source>
        <strain evidence="9 10">ATCC 35865</strain>
    </source>
</reference>
<dbReference type="CDD" id="cd06828">
    <property type="entry name" value="PLPDE_III_DapDC"/>
    <property type="match status" value="1"/>
</dbReference>
<evidence type="ECO:0000256" key="2">
    <source>
        <dbReference type="ARBA" id="ARBA00022793"/>
    </source>
</evidence>
<evidence type="ECO:0000259" key="8">
    <source>
        <dbReference type="Pfam" id="PF02784"/>
    </source>
</evidence>
<feature type="binding site" evidence="5">
    <location>
        <position position="383"/>
    </location>
    <ligand>
        <name>substrate</name>
    </ligand>
</feature>
<keyword evidence="10" id="KW-1185">Reference proteome</keyword>
<proteinExistence type="inferred from homology"/>
<name>A0ABM5NCI3_9BURK</name>
<gene>
    <name evidence="5 9" type="primary">lysA</name>
    <name evidence="9" type="ORF">KUI_1497</name>
</gene>
<keyword evidence="5 7" id="KW-0457">Lysine biosynthesis</keyword>
<dbReference type="NCBIfam" id="TIGR01048">
    <property type="entry name" value="lysA"/>
    <property type="match status" value="1"/>
</dbReference>
<dbReference type="InterPro" id="IPR022644">
    <property type="entry name" value="De-COase2_N"/>
</dbReference>
<comment type="subunit">
    <text evidence="5">Homodimer.</text>
</comment>
<dbReference type="PANTHER" id="PTHR43727:SF2">
    <property type="entry name" value="GROUP IV DECARBOXYLASE"/>
    <property type="match status" value="1"/>
</dbReference>
<dbReference type="GO" id="GO:0008836">
    <property type="term" value="F:diaminopimelate decarboxylase activity"/>
    <property type="evidence" value="ECO:0007669"/>
    <property type="project" value="UniProtKB-EC"/>
</dbReference>
<comment type="catalytic activity">
    <reaction evidence="5 7">
        <text>meso-2,6-diaminopimelate + H(+) = L-lysine + CO2</text>
        <dbReference type="Rhea" id="RHEA:15101"/>
        <dbReference type="ChEBI" id="CHEBI:15378"/>
        <dbReference type="ChEBI" id="CHEBI:16526"/>
        <dbReference type="ChEBI" id="CHEBI:32551"/>
        <dbReference type="ChEBI" id="CHEBI:57791"/>
        <dbReference type="EC" id="4.1.1.20"/>
    </reaction>
</comment>
<dbReference type="EMBL" id="CP003264">
    <property type="protein sequence ID" value="AFN36539.1"/>
    <property type="molecule type" value="Genomic_DNA"/>
</dbReference>
<feature type="binding site" evidence="5">
    <location>
        <position position="356"/>
    </location>
    <ligand>
        <name>substrate</name>
    </ligand>
</feature>
<protein>
    <recommendedName>
        <fullName evidence="5 6">Diaminopimelate decarboxylase</fullName>
        <shortName evidence="5">DAP decarboxylase</shortName>
        <shortName evidence="5">DAPDC</shortName>
        <ecNumber evidence="5 6">4.1.1.20</ecNumber>
    </recommendedName>
</protein>
<keyword evidence="4 5" id="KW-0456">Lyase</keyword>
<feature type="binding site" evidence="5">
    <location>
        <position position="325"/>
    </location>
    <ligand>
        <name>substrate</name>
    </ligand>
</feature>
<evidence type="ECO:0000256" key="4">
    <source>
        <dbReference type="ARBA" id="ARBA00023239"/>
    </source>
</evidence>
<dbReference type="PROSITE" id="PS00879">
    <property type="entry name" value="ODR_DC_2_2"/>
    <property type="match status" value="1"/>
</dbReference>
<dbReference type="PRINTS" id="PR01179">
    <property type="entry name" value="ODADCRBXLASE"/>
</dbReference>
<evidence type="ECO:0000256" key="5">
    <source>
        <dbReference type="HAMAP-Rule" id="MF_02120"/>
    </source>
</evidence>
<organism evidence="9 10">
    <name type="scientific">Taylorella equigenitalis ATCC 35865</name>
    <dbReference type="NCBI Taxonomy" id="743973"/>
    <lineage>
        <taxon>Bacteria</taxon>
        <taxon>Pseudomonadati</taxon>
        <taxon>Pseudomonadota</taxon>
        <taxon>Betaproteobacteria</taxon>
        <taxon>Burkholderiales</taxon>
        <taxon>Alcaligenaceae</taxon>
        <taxon>Taylorella</taxon>
    </lineage>
</organism>